<dbReference type="Pfam" id="PF00999">
    <property type="entry name" value="Na_H_Exchanger"/>
    <property type="match status" value="1"/>
</dbReference>
<feature type="transmembrane region" description="Helical" evidence="9">
    <location>
        <begin position="129"/>
        <end position="148"/>
    </location>
</feature>
<evidence type="ECO:0000256" key="3">
    <source>
        <dbReference type="ARBA" id="ARBA00022448"/>
    </source>
</evidence>
<reference evidence="12" key="2">
    <citation type="journal article" date="2019" name="Genome Biol. Evol.">
        <title>Day and night: Metabolic profiles and evolutionary relationships of six axenic non-marine cyanobacteria.</title>
        <authorList>
            <person name="Will S.E."/>
            <person name="Henke P."/>
            <person name="Boedeker C."/>
            <person name="Huang S."/>
            <person name="Brinkmann H."/>
            <person name="Rohde M."/>
            <person name="Jarek M."/>
            <person name="Friedl T."/>
            <person name="Seufert S."/>
            <person name="Schumacher M."/>
            <person name="Overmann J."/>
            <person name="Neumann-Schaal M."/>
            <person name="Petersen J."/>
        </authorList>
    </citation>
    <scope>NUCLEOTIDE SEQUENCE [LARGE SCALE GENOMIC DNA]</scope>
    <source>
        <strain evidence="12">PCC 7102</strain>
    </source>
</reference>
<protein>
    <submittedName>
        <fullName evidence="12">Sodium:proton antiporter</fullName>
    </submittedName>
</protein>
<evidence type="ECO:0000256" key="2">
    <source>
        <dbReference type="ARBA" id="ARBA00005551"/>
    </source>
</evidence>
<sequence>MELISQVLAPTSQGLGKEPIVPFAILLLVILVVPIVFERLRLPGVVGLLLAGMVLGPHGWNFLQDKSQTMNLLSDIGLVYLMFVAGLEIEIDQFRHTANRSLGFGSFTFGVPMIVGTAVGRSFGFDWNAAILIGSLFASHTLLAYPIINRLGVTNNEAVTVTMGATVFTDISALLLLAVCIAVHTSQLNVFSLITLIGWLTIYATVVLVGFDWAGKEFFRRSREDEGHQFLFVLLVVFLASVGAQLIGIEKIVGAFLAGLAVNEALADGPVKEKVVFVGSVLFIPIFFVDLGLLVDLTSFTRNITTLQLPAFIIAGLILSKLVAAILAKYLYQYNWREAITMWSLSLPQVGATVAATLVGYRAGLLPPSIFNSIILLMLVTSTIGPLITSRAAVGLNTSVAKKHLAAPVYPSVNQNNNPFTIVVPVYNPHTQQHLIEMAALLASVANGKIIPLAIATAAAQMDAPRLEASLQRSERLLAKSCAVSKALNVESEPLLRIDDAFAQGISRAAREQTASLIVMGWGKRTGIRAKLFGNVIDNVLWASHCPVAVTRLVESPRKIQRILVPVENLMAPVLQPVHFAHILAEGLQAQVTVLNVCERRTSSSKIASLRSQLALIVSKLSLSNPPEVQIIAHENVAQAILQAARLYDLVVLPFIRNHTIPGGLGISDVTTQLARQLTCSIVMLGEPQRGIEATATAGVASKTAVV</sequence>
<feature type="transmembrane region" description="Helical" evidence="9">
    <location>
        <begin position="190"/>
        <end position="209"/>
    </location>
</feature>
<evidence type="ECO:0000256" key="4">
    <source>
        <dbReference type="ARBA" id="ARBA00022449"/>
    </source>
</evidence>
<dbReference type="PANTHER" id="PTHR43562:SF4">
    <property type="entry name" value="NA(+)_H(+) ANTIPORTER NHAS5"/>
    <property type="match status" value="1"/>
</dbReference>
<feature type="transmembrane region" description="Helical" evidence="9">
    <location>
        <begin position="69"/>
        <end position="89"/>
    </location>
</feature>
<evidence type="ECO:0000256" key="1">
    <source>
        <dbReference type="ARBA" id="ARBA00004141"/>
    </source>
</evidence>
<evidence type="ECO:0000313" key="13">
    <source>
        <dbReference type="Proteomes" id="UP000271624"/>
    </source>
</evidence>
<dbReference type="EMBL" id="RSCL01000006">
    <property type="protein sequence ID" value="RUT06708.1"/>
    <property type="molecule type" value="Genomic_DNA"/>
</dbReference>
<feature type="transmembrane region" description="Helical" evidence="9">
    <location>
        <begin position="275"/>
        <end position="295"/>
    </location>
</feature>
<feature type="transmembrane region" description="Helical" evidence="9">
    <location>
        <begin position="340"/>
        <end position="361"/>
    </location>
</feature>
<evidence type="ECO:0000256" key="5">
    <source>
        <dbReference type="ARBA" id="ARBA00022692"/>
    </source>
</evidence>
<comment type="caution">
    <text evidence="12">The sequence shown here is derived from an EMBL/GenBank/DDBJ whole genome shotgun (WGS) entry which is preliminary data.</text>
</comment>
<evidence type="ECO:0000259" key="11">
    <source>
        <dbReference type="Pfam" id="PF00999"/>
    </source>
</evidence>
<feature type="transmembrane region" description="Helical" evidence="9">
    <location>
        <begin position="20"/>
        <end position="37"/>
    </location>
</feature>
<comment type="similarity">
    <text evidence="2">Belongs to the monovalent cation:proton antiporter 2 (CPA2) transporter (TC 2.A.37) family.</text>
</comment>
<name>A0A433VKQ1_9CYAN</name>
<organism evidence="12 13">
    <name type="scientific">Dulcicalothrix desertica PCC 7102</name>
    <dbReference type="NCBI Taxonomy" id="232991"/>
    <lineage>
        <taxon>Bacteria</taxon>
        <taxon>Bacillati</taxon>
        <taxon>Cyanobacteriota</taxon>
        <taxon>Cyanophyceae</taxon>
        <taxon>Nostocales</taxon>
        <taxon>Calotrichaceae</taxon>
        <taxon>Dulcicalothrix</taxon>
    </lineage>
</organism>
<feature type="transmembrane region" description="Helical" evidence="9">
    <location>
        <begin position="160"/>
        <end position="184"/>
    </location>
</feature>
<dbReference type="GO" id="GO:0016020">
    <property type="term" value="C:membrane"/>
    <property type="evidence" value="ECO:0007669"/>
    <property type="project" value="UniProtKB-SubCell"/>
</dbReference>
<keyword evidence="8 9" id="KW-0472">Membrane</keyword>
<keyword evidence="13" id="KW-1185">Reference proteome</keyword>
<dbReference type="Proteomes" id="UP000271624">
    <property type="component" value="Unassembled WGS sequence"/>
</dbReference>
<dbReference type="AlphaFoldDB" id="A0A433VKQ1"/>
<dbReference type="InterPro" id="IPR006016">
    <property type="entry name" value="UspA"/>
</dbReference>
<feature type="domain" description="UspA" evidence="10">
    <location>
        <begin position="421"/>
        <end position="552"/>
    </location>
</feature>
<feature type="transmembrane region" description="Helical" evidence="9">
    <location>
        <begin position="44"/>
        <end position="63"/>
    </location>
</feature>
<reference evidence="12" key="1">
    <citation type="submission" date="2018-12" db="EMBL/GenBank/DDBJ databases">
        <authorList>
            <person name="Will S."/>
            <person name="Neumann-Schaal M."/>
            <person name="Henke P."/>
        </authorList>
    </citation>
    <scope>NUCLEOTIDE SEQUENCE</scope>
    <source>
        <strain evidence="12">PCC 7102</strain>
    </source>
</reference>
<dbReference type="PANTHER" id="PTHR43562">
    <property type="entry name" value="NAPA-TYPE SODIUM/HYDROGEN ANTIPORTER"/>
    <property type="match status" value="1"/>
</dbReference>
<proteinExistence type="inferred from homology"/>
<keyword evidence="6 9" id="KW-1133">Transmembrane helix</keyword>
<feature type="transmembrane region" description="Helical" evidence="9">
    <location>
        <begin position="307"/>
        <end position="328"/>
    </location>
</feature>
<evidence type="ECO:0000313" key="12">
    <source>
        <dbReference type="EMBL" id="RUT06708.1"/>
    </source>
</evidence>
<evidence type="ECO:0000256" key="7">
    <source>
        <dbReference type="ARBA" id="ARBA00023065"/>
    </source>
</evidence>
<evidence type="ECO:0000256" key="9">
    <source>
        <dbReference type="SAM" id="Phobius"/>
    </source>
</evidence>
<accession>A0A433VKQ1</accession>
<evidence type="ECO:0000256" key="6">
    <source>
        <dbReference type="ARBA" id="ARBA00022989"/>
    </source>
</evidence>
<dbReference type="OrthoDB" id="9793589at2"/>
<dbReference type="RefSeq" id="WP_127081480.1">
    <property type="nucleotide sequence ID" value="NZ_RSCL01000006.1"/>
</dbReference>
<gene>
    <name evidence="12" type="ORF">DSM106972_029650</name>
</gene>
<dbReference type="Pfam" id="PF00582">
    <property type="entry name" value="Usp"/>
    <property type="match status" value="1"/>
</dbReference>
<feature type="transmembrane region" description="Helical" evidence="9">
    <location>
        <begin position="370"/>
        <end position="388"/>
    </location>
</feature>
<feature type="transmembrane region" description="Helical" evidence="9">
    <location>
        <begin position="230"/>
        <end position="249"/>
    </location>
</feature>
<keyword evidence="3" id="KW-0813">Transport</keyword>
<keyword evidence="5 9" id="KW-0812">Transmembrane</keyword>
<feature type="transmembrane region" description="Helical" evidence="9">
    <location>
        <begin position="101"/>
        <end position="123"/>
    </location>
</feature>
<dbReference type="GO" id="GO:1902600">
    <property type="term" value="P:proton transmembrane transport"/>
    <property type="evidence" value="ECO:0007669"/>
    <property type="project" value="InterPro"/>
</dbReference>
<dbReference type="SUPFAM" id="SSF52402">
    <property type="entry name" value="Adenine nucleotide alpha hydrolases-like"/>
    <property type="match status" value="2"/>
</dbReference>
<dbReference type="Gene3D" id="3.40.50.12370">
    <property type="match status" value="1"/>
</dbReference>
<dbReference type="Gene3D" id="1.20.1530.20">
    <property type="match status" value="1"/>
</dbReference>
<keyword evidence="7" id="KW-0406">Ion transport</keyword>
<feature type="domain" description="Cation/H+ exchanger transmembrane" evidence="11">
    <location>
        <begin position="28"/>
        <end position="391"/>
    </location>
</feature>
<dbReference type="InterPro" id="IPR038770">
    <property type="entry name" value="Na+/solute_symporter_sf"/>
</dbReference>
<dbReference type="GO" id="GO:0015297">
    <property type="term" value="F:antiporter activity"/>
    <property type="evidence" value="ECO:0007669"/>
    <property type="project" value="UniProtKB-KW"/>
</dbReference>
<dbReference type="InterPro" id="IPR006153">
    <property type="entry name" value="Cation/H_exchanger_TM"/>
</dbReference>
<evidence type="ECO:0000259" key="10">
    <source>
        <dbReference type="Pfam" id="PF00582"/>
    </source>
</evidence>
<evidence type="ECO:0000256" key="8">
    <source>
        <dbReference type="ARBA" id="ARBA00023136"/>
    </source>
</evidence>
<comment type="subcellular location">
    <subcellularLocation>
        <location evidence="1">Membrane</location>
        <topology evidence="1">Multi-pass membrane protein</topology>
    </subcellularLocation>
</comment>
<keyword evidence="4" id="KW-0050">Antiport</keyword>